<dbReference type="InterPro" id="IPR014013">
    <property type="entry name" value="Helic_SF1/SF2_ATP-bd_DinG/Rad3"/>
</dbReference>
<dbReference type="Gene3D" id="3.40.50.300">
    <property type="entry name" value="P-loop containing nucleotide triphosphate hydrolases"/>
    <property type="match status" value="2"/>
</dbReference>
<proteinExistence type="inferred from homology"/>
<keyword evidence="12" id="KW-0413">Isomerase</keyword>
<dbReference type="InterPro" id="IPR006555">
    <property type="entry name" value="ATP-dep_Helicase_C"/>
</dbReference>
<sequence length="791" mass="92124">MGDTAEIIKISVRNLVEFIFRSGDLDNRTGGRREAEAMQEGSRIHRKIQKQMGSSYTAEVPLSITLPICKEEIEFLLVVEGRADGIIKEETTVTIDEIKGMYMDLEYLLEPVPVHRAQAMCYAYIYALQNELERIGIQMTYCNLDTEEKKYFEETFVFSDLSRWFEDLTSEYAKWALWQIKWSRKRNESIKGMEFPFSYREGQKKLVSDVYLTILRNKRLFIEAPTGVGKTISTVFPAIKAMGEGLVQKLFYLTAKTITRTVAEETKQLLTGKGLLLKSVTITAKDKICILEKADCNPDSCERAKGHYDRVNEAVFDLLISEDDISREKILIFADKHKVCPFEMCLDTATWADMIICDYNYVFDPNVYLKRFFQNEKKNDYVILIDEAHNLVDRAREMYSAVLVKEEFLQVKRLVKGKDKTFEKALDTVNSDLLKLKRECDETKEQENISDFVLHLLHLMSKYEDFLTEHKDFDGKEEVLLTYMNIRHFLGIYDVYNDKYITYTDYTEQGEFFLKLLCMDPSDNLKSRLDKVRSAVFFSATLLPIRYYKEQLGGREEDYAVYAPSPFEKENRFIAVGRDVSTRYAKRSEKEYRKIIEYIKVFTESRQGNYMVFFPSYQMLNQVEELSRGILTNVIVQGSSMTEEEKEGFLNDFTLNPDSTRIAFCVMGGIFSEGIDLKYDRLIGAVIVGAGLPMVSGEKELFRKYYQETKNSGFEYAYLYQGMNKVLQSAGRVIRTTEDKGAILLLEERFLDNRYQELFPMEWFPYQVVNKEELKGLIEQFWLSKSEGNFC</sequence>
<evidence type="ECO:0000259" key="14">
    <source>
        <dbReference type="PROSITE" id="PS51193"/>
    </source>
</evidence>
<dbReference type="GO" id="GO:0005524">
    <property type="term" value="F:ATP binding"/>
    <property type="evidence" value="ECO:0007669"/>
    <property type="project" value="UniProtKB-KW"/>
</dbReference>
<dbReference type="InterPro" id="IPR027417">
    <property type="entry name" value="P-loop_NTPase"/>
</dbReference>
<evidence type="ECO:0000256" key="8">
    <source>
        <dbReference type="ARBA" id="ARBA00023004"/>
    </source>
</evidence>
<evidence type="ECO:0000256" key="1">
    <source>
        <dbReference type="ARBA" id="ARBA00022485"/>
    </source>
</evidence>
<feature type="domain" description="Helicase ATP-binding" evidence="14">
    <location>
        <begin position="189"/>
        <end position="448"/>
    </location>
</feature>
<evidence type="ECO:0000313" key="16">
    <source>
        <dbReference type="Proteomes" id="UP000184612"/>
    </source>
</evidence>
<accession>A0A1M7Y5K7</accession>
<keyword evidence="8" id="KW-0408">Iron</keyword>
<dbReference type="STRING" id="1121345.SAMN02745217_01666"/>
<evidence type="ECO:0000256" key="12">
    <source>
        <dbReference type="ARBA" id="ARBA00023235"/>
    </source>
</evidence>
<dbReference type="AlphaFoldDB" id="A0A1M7Y5K7"/>
<evidence type="ECO:0000256" key="9">
    <source>
        <dbReference type="ARBA" id="ARBA00023014"/>
    </source>
</evidence>
<dbReference type="Gene3D" id="1.10.275.40">
    <property type="match status" value="1"/>
</dbReference>
<evidence type="ECO:0000256" key="2">
    <source>
        <dbReference type="ARBA" id="ARBA00022723"/>
    </source>
</evidence>
<keyword evidence="16" id="KW-1185">Reference proteome</keyword>
<keyword evidence="11" id="KW-0234">DNA repair</keyword>
<keyword evidence="2" id="KW-0479">Metal-binding</keyword>
<keyword evidence="10" id="KW-0238">DNA-binding</keyword>
<comment type="similarity">
    <text evidence="13">Belongs to the helicase family. DinG subfamily.</text>
</comment>
<dbReference type="InterPro" id="IPR011604">
    <property type="entry name" value="PDDEXK-like_dom_sf"/>
</dbReference>
<dbReference type="SMART" id="SM00491">
    <property type="entry name" value="HELICc2"/>
    <property type="match status" value="1"/>
</dbReference>
<keyword evidence="6 15" id="KW-0347">Helicase</keyword>
<dbReference type="PANTHER" id="PTHR11472">
    <property type="entry name" value="DNA REPAIR DEAD HELICASE RAD3/XP-D SUBFAMILY MEMBER"/>
    <property type="match status" value="1"/>
</dbReference>
<evidence type="ECO:0000256" key="10">
    <source>
        <dbReference type="ARBA" id="ARBA00023125"/>
    </source>
</evidence>
<evidence type="ECO:0000256" key="4">
    <source>
        <dbReference type="ARBA" id="ARBA00022763"/>
    </source>
</evidence>
<organism evidence="15 16">
    <name type="scientific">Anaerocolumna xylanovorans DSM 12503</name>
    <dbReference type="NCBI Taxonomy" id="1121345"/>
    <lineage>
        <taxon>Bacteria</taxon>
        <taxon>Bacillati</taxon>
        <taxon>Bacillota</taxon>
        <taxon>Clostridia</taxon>
        <taxon>Lachnospirales</taxon>
        <taxon>Lachnospiraceae</taxon>
        <taxon>Anaerocolumna</taxon>
    </lineage>
</organism>
<evidence type="ECO:0000256" key="7">
    <source>
        <dbReference type="ARBA" id="ARBA00022840"/>
    </source>
</evidence>
<name>A0A1M7Y5K7_9FIRM</name>
<dbReference type="Gene3D" id="3.90.320.10">
    <property type="match status" value="1"/>
</dbReference>
<dbReference type="SUPFAM" id="SSF52540">
    <property type="entry name" value="P-loop containing nucleoside triphosphate hydrolases"/>
    <property type="match status" value="2"/>
</dbReference>
<dbReference type="GO" id="GO:0016818">
    <property type="term" value="F:hydrolase activity, acting on acid anhydrides, in phosphorus-containing anhydrides"/>
    <property type="evidence" value="ECO:0007669"/>
    <property type="project" value="InterPro"/>
</dbReference>
<dbReference type="GO" id="GO:0003677">
    <property type="term" value="F:DNA binding"/>
    <property type="evidence" value="ECO:0007669"/>
    <property type="project" value="UniProtKB-KW"/>
</dbReference>
<dbReference type="PANTHER" id="PTHR11472:SF34">
    <property type="entry name" value="REGULATOR OF TELOMERE ELONGATION HELICASE 1"/>
    <property type="match status" value="1"/>
</dbReference>
<dbReference type="InterPro" id="IPR045028">
    <property type="entry name" value="DinG/Rad3-like"/>
</dbReference>
<evidence type="ECO:0000256" key="5">
    <source>
        <dbReference type="ARBA" id="ARBA00022801"/>
    </source>
</evidence>
<dbReference type="EMBL" id="FRFD01000004">
    <property type="protein sequence ID" value="SHO47824.1"/>
    <property type="molecule type" value="Genomic_DNA"/>
</dbReference>
<dbReference type="Proteomes" id="UP000184612">
    <property type="component" value="Unassembled WGS sequence"/>
</dbReference>
<dbReference type="GO" id="GO:0051539">
    <property type="term" value="F:4 iron, 4 sulfur cluster binding"/>
    <property type="evidence" value="ECO:0007669"/>
    <property type="project" value="UniProtKB-KW"/>
</dbReference>
<keyword evidence="7" id="KW-0067">ATP-binding</keyword>
<keyword evidence="3" id="KW-0547">Nucleotide-binding</keyword>
<reference evidence="15 16" key="1">
    <citation type="submission" date="2016-12" db="EMBL/GenBank/DDBJ databases">
        <authorList>
            <person name="Song W.-J."/>
            <person name="Kurnit D.M."/>
        </authorList>
    </citation>
    <scope>NUCLEOTIDE SEQUENCE [LARGE SCALE GENOMIC DNA]</scope>
    <source>
        <strain evidence="15 16">DSM 12503</strain>
    </source>
</reference>
<dbReference type="Pfam" id="PF13307">
    <property type="entry name" value="Helicase_C_2"/>
    <property type="match status" value="1"/>
</dbReference>
<dbReference type="InterPro" id="IPR006554">
    <property type="entry name" value="Helicase-like_DEXD_c2"/>
</dbReference>
<evidence type="ECO:0000256" key="11">
    <source>
        <dbReference type="ARBA" id="ARBA00023204"/>
    </source>
</evidence>
<protein>
    <submittedName>
        <fullName evidence="15">Rad3-related DNA helicase</fullName>
    </submittedName>
</protein>
<dbReference type="GO" id="GO:0043139">
    <property type="term" value="F:5'-3' DNA helicase activity"/>
    <property type="evidence" value="ECO:0007669"/>
    <property type="project" value="UniProtKB-EC"/>
</dbReference>
<dbReference type="OrthoDB" id="9765586at2"/>
<keyword evidence="9" id="KW-0411">Iron-sulfur</keyword>
<keyword evidence="5" id="KW-0378">Hydrolase</keyword>
<gene>
    <name evidence="15" type="ORF">SAMN02745217_01666</name>
</gene>
<evidence type="ECO:0000256" key="3">
    <source>
        <dbReference type="ARBA" id="ARBA00022741"/>
    </source>
</evidence>
<dbReference type="SMART" id="SM00488">
    <property type="entry name" value="DEXDc2"/>
    <property type="match status" value="1"/>
</dbReference>
<dbReference type="GO" id="GO:0046872">
    <property type="term" value="F:metal ion binding"/>
    <property type="evidence" value="ECO:0007669"/>
    <property type="project" value="UniProtKB-KW"/>
</dbReference>
<dbReference type="InterPro" id="IPR042493">
    <property type="entry name" value="XPD_DNA_FeS"/>
</dbReference>
<keyword evidence="4" id="KW-0227">DNA damage</keyword>
<dbReference type="InterPro" id="IPR010614">
    <property type="entry name" value="RAD3-like_helicase_DEAD"/>
</dbReference>
<dbReference type="GO" id="GO:0006281">
    <property type="term" value="P:DNA repair"/>
    <property type="evidence" value="ECO:0007669"/>
    <property type="project" value="UniProtKB-KW"/>
</dbReference>
<evidence type="ECO:0000256" key="6">
    <source>
        <dbReference type="ARBA" id="ARBA00022806"/>
    </source>
</evidence>
<dbReference type="PROSITE" id="PS51193">
    <property type="entry name" value="HELICASE_ATP_BIND_2"/>
    <property type="match status" value="1"/>
</dbReference>
<keyword evidence="1" id="KW-0004">4Fe-4S</keyword>
<evidence type="ECO:0000313" key="15">
    <source>
        <dbReference type="EMBL" id="SHO47824.1"/>
    </source>
</evidence>
<dbReference type="Pfam" id="PF06733">
    <property type="entry name" value="DEAD_2"/>
    <property type="match status" value="1"/>
</dbReference>
<dbReference type="RefSeq" id="WP_073588361.1">
    <property type="nucleotide sequence ID" value="NZ_FRFD01000004.1"/>
</dbReference>
<evidence type="ECO:0000256" key="13">
    <source>
        <dbReference type="ARBA" id="ARBA00038058"/>
    </source>
</evidence>
<dbReference type="Gene3D" id="1.10.30.20">
    <property type="entry name" value="Bacterial XPD DNA helicase, FeS cluster domain"/>
    <property type="match status" value="1"/>
</dbReference>